<keyword evidence="3" id="KW-1185">Reference proteome</keyword>
<comment type="caution">
    <text evidence="2">The sequence shown here is derived from an EMBL/GenBank/DDBJ whole genome shotgun (WGS) entry which is preliminary data.</text>
</comment>
<dbReference type="InterPro" id="IPR036462">
    <property type="entry name" value="Fumarylacetoacetase_N_sf"/>
</dbReference>
<dbReference type="GO" id="GO:0016787">
    <property type="term" value="F:hydrolase activity"/>
    <property type="evidence" value="ECO:0007669"/>
    <property type="project" value="UniProtKB-KW"/>
</dbReference>
<gene>
    <name evidence="2" type="ORF">ACFQE5_15480</name>
</gene>
<dbReference type="RefSeq" id="WP_379585761.1">
    <property type="nucleotide sequence ID" value="NZ_JBHSQW010000033.1"/>
</dbReference>
<dbReference type="EMBL" id="JBHSQW010000033">
    <property type="protein sequence ID" value="MFC5995616.1"/>
    <property type="molecule type" value="Genomic_DNA"/>
</dbReference>
<dbReference type="InterPro" id="IPR036663">
    <property type="entry name" value="Fumarylacetoacetase_C_sf"/>
</dbReference>
<evidence type="ECO:0000259" key="1">
    <source>
        <dbReference type="Pfam" id="PF01557"/>
    </source>
</evidence>
<evidence type="ECO:0000313" key="3">
    <source>
        <dbReference type="Proteomes" id="UP001596302"/>
    </source>
</evidence>
<sequence>MSLGSPHPHPAGAHLRPPLGMALGVVAGSGRPGPSRIAAPVGDAVLDIASLAVAENGPHAALLHRPNLDGLLAAGRPAWREVFGWLAEQLADPDRLSGHLLPATGVVPVLPFTVADYVDFFACEQHAVNVGRIYRPHAEPLTPNWKHLPLGYHGRAGTVVVSGTPVVRPVGQRGPGDAGPTGALDVEAEIGYVLGGSGGVPGEPVELAHALDHIFGVVLLNDWSARDIQAWESRPLGPLLGKSFATSISAWITPLDELAAAWIDPPPRDPQPLPYLLGPTDRGLDLTLEIWLNGELVSSPPAADLYWTPAQLIAHLTSNGASLRGGDLLGSGTVSGARREQRGCFLELSRNGAEPVSLADGSSRAYLCDGDEVVITATGPAVGGGRLSLGEVRGTILPTTSRI</sequence>
<dbReference type="Proteomes" id="UP001596302">
    <property type="component" value="Unassembled WGS sequence"/>
</dbReference>
<dbReference type="Gene3D" id="3.90.850.10">
    <property type="entry name" value="Fumarylacetoacetase-like, C-terminal domain"/>
    <property type="match status" value="1"/>
</dbReference>
<keyword evidence="2" id="KW-0378">Hydrolase</keyword>
<dbReference type="PANTHER" id="PTHR43069">
    <property type="entry name" value="FUMARYLACETOACETASE"/>
    <property type="match status" value="1"/>
</dbReference>
<accession>A0ABW1J4F9</accession>
<proteinExistence type="predicted"/>
<dbReference type="SUPFAM" id="SSF63433">
    <property type="entry name" value="Fumarylacetoacetate hydrolase, FAH, N-terminal domain"/>
    <property type="match status" value="1"/>
</dbReference>
<evidence type="ECO:0000313" key="2">
    <source>
        <dbReference type="EMBL" id="MFC5995616.1"/>
    </source>
</evidence>
<protein>
    <submittedName>
        <fullName evidence="2">Fumarylacetoacetate hydrolase family protein</fullName>
    </submittedName>
</protein>
<name>A0ABW1J4F9_9PSEU</name>
<dbReference type="InterPro" id="IPR011234">
    <property type="entry name" value="Fumarylacetoacetase-like_C"/>
</dbReference>
<reference evidence="3" key="1">
    <citation type="journal article" date="2019" name="Int. J. Syst. Evol. Microbiol.">
        <title>The Global Catalogue of Microorganisms (GCM) 10K type strain sequencing project: providing services to taxonomists for standard genome sequencing and annotation.</title>
        <authorList>
            <consortium name="The Broad Institute Genomics Platform"/>
            <consortium name="The Broad Institute Genome Sequencing Center for Infectious Disease"/>
            <person name="Wu L."/>
            <person name="Ma J."/>
        </authorList>
    </citation>
    <scope>NUCLEOTIDE SEQUENCE [LARGE SCALE GENOMIC DNA]</scope>
    <source>
        <strain evidence="3">CCM 8391</strain>
    </source>
</reference>
<dbReference type="InterPro" id="IPR005959">
    <property type="entry name" value="Fumarylacetoacetase"/>
</dbReference>
<feature type="domain" description="Fumarylacetoacetase-like C-terminal" evidence="1">
    <location>
        <begin position="128"/>
        <end position="379"/>
    </location>
</feature>
<dbReference type="Pfam" id="PF01557">
    <property type="entry name" value="FAA_hydrolase"/>
    <property type="match status" value="1"/>
</dbReference>
<dbReference type="SUPFAM" id="SSF56529">
    <property type="entry name" value="FAH"/>
    <property type="match status" value="1"/>
</dbReference>
<dbReference type="PANTHER" id="PTHR43069:SF2">
    <property type="entry name" value="FUMARYLACETOACETASE"/>
    <property type="match status" value="1"/>
</dbReference>
<organism evidence="2 3">
    <name type="scientific">Pseudonocardia hispaniensis</name>
    <dbReference type="NCBI Taxonomy" id="904933"/>
    <lineage>
        <taxon>Bacteria</taxon>
        <taxon>Bacillati</taxon>
        <taxon>Actinomycetota</taxon>
        <taxon>Actinomycetes</taxon>
        <taxon>Pseudonocardiales</taxon>
        <taxon>Pseudonocardiaceae</taxon>
        <taxon>Pseudonocardia</taxon>
    </lineage>
</organism>